<evidence type="ECO:0000313" key="2">
    <source>
        <dbReference type="Proteomes" id="UP000198517"/>
    </source>
</evidence>
<sequence>MKRYTALQKHCLQLLIEKMFIRFIIQKKVLLQNKSLNINISKEKNKNLAVKYIVCKKVYKEGGPL</sequence>
<gene>
    <name evidence="1" type="ORF">SAMN05421544_103111</name>
</gene>
<dbReference type="AlphaFoldDB" id="A0A1G7AB31"/>
<proteinExistence type="predicted"/>
<dbReference type="Proteomes" id="UP000198517">
    <property type="component" value="Unassembled WGS sequence"/>
</dbReference>
<protein>
    <submittedName>
        <fullName evidence="1">Uncharacterized protein</fullName>
    </submittedName>
</protein>
<dbReference type="EMBL" id="FNAS01000003">
    <property type="protein sequence ID" value="SDE12009.1"/>
    <property type="molecule type" value="Genomic_DNA"/>
</dbReference>
<dbReference type="STRING" id="1071918.SAMN05421544_103111"/>
<evidence type="ECO:0000313" key="1">
    <source>
        <dbReference type="EMBL" id="SDE12009.1"/>
    </source>
</evidence>
<reference evidence="1 2" key="1">
    <citation type="submission" date="2016-10" db="EMBL/GenBank/DDBJ databases">
        <authorList>
            <person name="de Groot N.N."/>
        </authorList>
    </citation>
    <scope>NUCLEOTIDE SEQUENCE [LARGE SCALE GENOMIC DNA]</scope>
    <source>
        <strain evidence="1 2">DSM 24015</strain>
    </source>
</reference>
<keyword evidence="2" id="KW-1185">Reference proteome</keyword>
<name>A0A1G7AB31_9FLAO</name>
<organism evidence="1 2">
    <name type="scientific">Riemerella columbipharyngis</name>
    <dbReference type="NCBI Taxonomy" id="1071918"/>
    <lineage>
        <taxon>Bacteria</taxon>
        <taxon>Pseudomonadati</taxon>
        <taxon>Bacteroidota</taxon>
        <taxon>Flavobacteriia</taxon>
        <taxon>Flavobacteriales</taxon>
        <taxon>Weeksellaceae</taxon>
        <taxon>Riemerella</taxon>
    </lineage>
</organism>
<accession>A0A1G7AB31</accession>